<evidence type="ECO:0000256" key="2">
    <source>
        <dbReference type="ARBA" id="ARBA00006555"/>
    </source>
</evidence>
<dbReference type="Proteomes" id="UP000265497">
    <property type="component" value="Unassembled WGS sequence"/>
</dbReference>
<feature type="compositionally biased region" description="Acidic residues" evidence="10">
    <location>
        <begin position="55"/>
        <end position="65"/>
    </location>
</feature>
<dbReference type="Proteomes" id="UP000038200">
    <property type="component" value="Unassembled WGS sequence"/>
</dbReference>
<dbReference type="InterPro" id="IPR051045">
    <property type="entry name" value="TonB-dependent_transducer"/>
</dbReference>
<keyword evidence="7" id="KW-0653">Protein transport</keyword>
<keyword evidence="9 11" id="KW-0472">Membrane</keyword>
<dbReference type="Gene3D" id="3.30.1150.10">
    <property type="match status" value="1"/>
</dbReference>
<keyword evidence="8 11" id="KW-1133">Transmembrane helix</keyword>
<dbReference type="GO" id="GO:0015891">
    <property type="term" value="P:siderophore transport"/>
    <property type="evidence" value="ECO:0007669"/>
    <property type="project" value="InterPro"/>
</dbReference>
<feature type="compositionally biased region" description="Pro residues" evidence="10">
    <location>
        <begin position="69"/>
        <end position="80"/>
    </location>
</feature>
<dbReference type="GO" id="GO:0030288">
    <property type="term" value="C:outer membrane-bounded periplasmic space"/>
    <property type="evidence" value="ECO:0007669"/>
    <property type="project" value="InterPro"/>
</dbReference>
<dbReference type="GO" id="GO:0055085">
    <property type="term" value="P:transmembrane transport"/>
    <property type="evidence" value="ECO:0007669"/>
    <property type="project" value="InterPro"/>
</dbReference>
<dbReference type="Pfam" id="PF03544">
    <property type="entry name" value="TonB_C"/>
    <property type="match status" value="1"/>
</dbReference>
<organism evidence="13 15">
    <name type="scientific">Capnocytophaga canis</name>
    <dbReference type="NCBI Taxonomy" id="1848903"/>
    <lineage>
        <taxon>Bacteria</taxon>
        <taxon>Pseudomonadati</taxon>
        <taxon>Bacteroidota</taxon>
        <taxon>Flavobacteriia</taxon>
        <taxon>Flavobacteriales</taxon>
        <taxon>Flavobacteriaceae</taxon>
        <taxon>Capnocytophaga</taxon>
    </lineage>
</organism>
<keyword evidence="5" id="KW-0997">Cell inner membrane</keyword>
<evidence type="ECO:0000256" key="7">
    <source>
        <dbReference type="ARBA" id="ARBA00022927"/>
    </source>
</evidence>
<keyword evidence="6 11" id="KW-0812">Transmembrane</keyword>
<evidence type="ECO:0000313" key="13">
    <source>
        <dbReference type="EMBL" id="CEN50638.1"/>
    </source>
</evidence>
<dbReference type="GO" id="GO:0015031">
    <property type="term" value="P:protein transport"/>
    <property type="evidence" value="ECO:0007669"/>
    <property type="project" value="UniProtKB-KW"/>
</dbReference>
<dbReference type="OrthoDB" id="1522859at2"/>
<keyword evidence="3" id="KW-0813">Transport</keyword>
<feature type="domain" description="TonB C-terminal" evidence="12">
    <location>
        <begin position="153"/>
        <end position="244"/>
    </location>
</feature>
<reference evidence="13 15" key="1">
    <citation type="submission" date="2015-01" db="EMBL/GenBank/DDBJ databases">
        <authorList>
            <person name="Xiang T."/>
            <person name="Song Y."/>
            <person name="Huang L."/>
            <person name="Wang B."/>
            <person name="Wu P."/>
        </authorList>
    </citation>
    <scope>NUCLEOTIDE SEQUENCE [LARGE SCALE GENOMIC DNA]</scope>
    <source>
        <strain evidence="13 15">CcD93</strain>
    </source>
</reference>
<evidence type="ECO:0000259" key="12">
    <source>
        <dbReference type="PROSITE" id="PS52015"/>
    </source>
</evidence>
<feature type="transmembrane region" description="Helical" evidence="11">
    <location>
        <begin position="16"/>
        <end position="34"/>
    </location>
</feature>
<accession>A0A0B7IKX8</accession>
<dbReference type="PRINTS" id="PR01374">
    <property type="entry name" value="TONBPROTEIN"/>
</dbReference>
<dbReference type="GO" id="GO:0098797">
    <property type="term" value="C:plasma membrane protein complex"/>
    <property type="evidence" value="ECO:0007669"/>
    <property type="project" value="TreeGrafter"/>
</dbReference>
<evidence type="ECO:0000256" key="9">
    <source>
        <dbReference type="ARBA" id="ARBA00023136"/>
    </source>
</evidence>
<name>A0A0B7IKX8_9FLAO</name>
<dbReference type="PROSITE" id="PS52015">
    <property type="entry name" value="TONB_CTD"/>
    <property type="match status" value="1"/>
</dbReference>
<evidence type="ECO:0000256" key="3">
    <source>
        <dbReference type="ARBA" id="ARBA00022448"/>
    </source>
</evidence>
<evidence type="ECO:0000256" key="10">
    <source>
        <dbReference type="SAM" id="MobiDB-lite"/>
    </source>
</evidence>
<evidence type="ECO:0000313" key="14">
    <source>
        <dbReference type="EMBL" id="RIY36596.1"/>
    </source>
</evidence>
<keyword evidence="4" id="KW-1003">Cell membrane</keyword>
<feature type="region of interest" description="Disordered" evidence="10">
    <location>
        <begin position="42"/>
        <end position="80"/>
    </location>
</feature>
<dbReference type="GO" id="GO:0031992">
    <property type="term" value="F:energy transducer activity"/>
    <property type="evidence" value="ECO:0007669"/>
    <property type="project" value="InterPro"/>
</dbReference>
<dbReference type="RefSeq" id="WP_042005609.1">
    <property type="nucleotide sequence ID" value="NZ_CDOL01000024.1"/>
</dbReference>
<evidence type="ECO:0000256" key="8">
    <source>
        <dbReference type="ARBA" id="ARBA00022989"/>
    </source>
</evidence>
<dbReference type="STRING" id="1848903.CCAND38_370041"/>
<proteinExistence type="inferred from homology"/>
<evidence type="ECO:0000256" key="6">
    <source>
        <dbReference type="ARBA" id="ARBA00022692"/>
    </source>
</evidence>
<gene>
    <name evidence="13" type="ORF">CCAND93_120018</name>
    <name evidence="14" type="ORF">CKY20_06560</name>
</gene>
<evidence type="ECO:0000256" key="4">
    <source>
        <dbReference type="ARBA" id="ARBA00022475"/>
    </source>
</evidence>
<comment type="subcellular location">
    <subcellularLocation>
        <location evidence="1">Cell inner membrane</location>
        <topology evidence="1">Single-pass membrane protein</topology>
        <orientation evidence="1">Periplasmic side</orientation>
    </subcellularLocation>
</comment>
<dbReference type="AlphaFoldDB" id="A0A0B7IKX8"/>
<evidence type="ECO:0000313" key="16">
    <source>
        <dbReference type="Proteomes" id="UP000265497"/>
    </source>
</evidence>
<reference evidence="14 16" key="2">
    <citation type="submission" date="2017-08" db="EMBL/GenBank/DDBJ databases">
        <title>Capnocytophaga canis 17-158 assembly.</title>
        <authorList>
            <person name="Gulvik C.A."/>
        </authorList>
    </citation>
    <scope>NUCLEOTIDE SEQUENCE [LARGE SCALE GENOMIC DNA]</scope>
    <source>
        <strain evidence="14 16">17-158</strain>
    </source>
</reference>
<dbReference type="EMBL" id="NSDI01000005">
    <property type="protein sequence ID" value="RIY36596.1"/>
    <property type="molecule type" value="Genomic_DNA"/>
</dbReference>
<dbReference type="PANTHER" id="PTHR33446">
    <property type="entry name" value="PROTEIN TONB-RELATED"/>
    <property type="match status" value="1"/>
</dbReference>
<comment type="similarity">
    <text evidence="2">Belongs to the TonB family.</text>
</comment>
<sequence>MQPKKNPKADLTKSSGLFFAIGFALISALSYAGFEMKSYDRKEHESRLSDLDNSNLDEDQEEFAMEEFTPPPPPPPPPPVVEDVKVVENEEQIEETIISSTETTKEEVVAKVEEIEVVEEPDEEIDVPFTIIEDKPMFEGCEKLKTKKEQEDCFKSSLDKHVKRNFQYPQSAQEMNIQGKVTVTFRINKDGTVSVVGTRGPDKSLEAEARRIIEKLPKLIPGKQRGRPAAVVYQYPINFKLANQ</sequence>
<dbReference type="NCBIfam" id="TIGR01352">
    <property type="entry name" value="tonB_Cterm"/>
    <property type="match status" value="1"/>
</dbReference>
<keyword evidence="13" id="KW-0675">Receptor</keyword>
<dbReference type="InterPro" id="IPR003538">
    <property type="entry name" value="TonB"/>
</dbReference>
<dbReference type="EMBL" id="CDOL01000024">
    <property type="protein sequence ID" value="CEN50638.1"/>
    <property type="molecule type" value="Genomic_DNA"/>
</dbReference>
<evidence type="ECO:0000256" key="5">
    <source>
        <dbReference type="ARBA" id="ARBA00022519"/>
    </source>
</evidence>
<protein>
    <submittedName>
        <fullName evidence="14">Energy transducer TonB</fullName>
    </submittedName>
    <submittedName>
        <fullName evidence="13">TonB-dependent receptor</fullName>
    </submittedName>
</protein>
<evidence type="ECO:0000256" key="11">
    <source>
        <dbReference type="SAM" id="Phobius"/>
    </source>
</evidence>
<evidence type="ECO:0000313" key="15">
    <source>
        <dbReference type="Proteomes" id="UP000038200"/>
    </source>
</evidence>
<dbReference type="PANTHER" id="PTHR33446:SF2">
    <property type="entry name" value="PROTEIN TONB"/>
    <property type="match status" value="1"/>
</dbReference>
<dbReference type="InterPro" id="IPR006260">
    <property type="entry name" value="TonB/TolA_C"/>
</dbReference>
<dbReference type="SUPFAM" id="SSF74653">
    <property type="entry name" value="TolA/TonB C-terminal domain"/>
    <property type="match status" value="1"/>
</dbReference>
<dbReference type="SUPFAM" id="SSF101447">
    <property type="entry name" value="Formin homology 2 domain (FH2 domain)"/>
    <property type="match status" value="1"/>
</dbReference>
<dbReference type="InterPro" id="IPR037682">
    <property type="entry name" value="TonB_C"/>
</dbReference>
<evidence type="ECO:0000256" key="1">
    <source>
        <dbReference type="ARBA" id="ARBA00004383"/>
    </source>
</evidence>